<organism evidence="1">
    <name type="scientific">uncultured organism BAC21E04</name>
    <dbReference type="NCBI Taxonomy" id="382346"/>
    <lineage>
        <taxon>unclassified sequences</taxon>
        <taxon>environmental samples</taxon>
    </lineage>
</organism>
<name>Q5Y1A0_9ZZZZ</name>
<proteinExistence type="predicted"/>
<evidence type="ECO:0000313" key="1">
    <source>
        <dbReference type="EMBL" id="AAU84573.1"/>
    </source>
</evidence>
<accession>Q5Y1A0</accession>
<sequence length="226" mass="24648">MPSRQLSNKHILMTILQDNTAIVSDLVAGGQQSDISMMIGVGVNKDSDAVFFMYRGDDQEPVALTIPTSGKPLTRIGNVKVTGINIAEDIGTFKSTKLNLFLTTNSGKVYLVTSGLTTLWSQCVLTGLMGAFETGNLEFALTLDTWKGTSKMKPCFAAIRSGDLKMSDTDLYEQLKEARADRDNKKVETILRDCVSIIGHAISPSTDDSITVNEVNIQDNNTEELF</sequence>
<protein>
    <submittedName>
        <fullName evidence="1">Uncharacterized protein</fullName>
    </submittedName>
</protein>
<reference evidence="1" key="1">
    <citation type="journal article" date="2005" name="Environ. Microbiol.">
        <title>Potential photosynthesis gene recombination between Prochlorococcus and Synechococcus via viral intermediates.</title>
        <authorList>
            <person name="Zeidner G."/>
            <person name="Bielawski J.P."/>
            <person name="Shmoish M."/>
            <person name="Scanlan D.J."/>
            <person name="Sabehi G."/>
            <person name="Beja O."/>
        </authorList>
    </citation>
    <scope>NUCLEOTIDE SEQUENCE</scope>
    <source>
        <strain evidence="1">3</strain>
    </source>
</reference>
<dbReference type="AlphaFoldDB" id="Q5Y1A0"/>
<dbReference type="EMBL" id="AY713441">
    <property type="protein sequence ID" value="AAU84573.1"/>
    <property type="molecule type" value="Genomic_DNA"/>
</dbReference>